<dbReference type="EMBL" id="AGNL01039438">
    <property type="protein sequence ID" value="EJK52662.1"/>
    <property type="molecule type" value="Genomic_DNA"/>
</dbReference>
<keyword evidence="3" id="KW-1185">Reference proteome</keyword>
<dbReference type="InterPro" id="IPR000626">
    <property type="entry name" value="Ubiquitin-like_dom"/>
</dbReference>
<dbReference type="Gene3D" id="3.10.20.90">
    <property type="entry name" value="Phosphatidylinositol 3-kinase Catalytic Subunit, Chain A, domain 1"/>
    <property type="match status" value="1"/>
</dbReference>
<evidence type="ECO:0000313" key="3">
    <source>
        <dbReference type="Proteomes" id="UP000266841"/>
    </source>
</evidence>
<sequence length="401" mass="44630">KELLEQLQLALSAAGKCLLESLIAWKFLAFLSSDRRSVSAGPGVPGDELSSYPKEDMNSEFEFINQEVGEGDLAEMDRMESIAANTLKRRRRDEPHSAKKCKPEVDVHTLAAVGGQPIQRQPLPAQIKAAMKPADNAVTPSSSGSVRGVVTGEAGSFSCSNRAGRQSRAATPRVGTSAVISERVHEFISESTWWMVDLDAPVKQGATPLVKRCMRVHGWDAPKSRRVLTAYRQFLTLKKEHGDWDATVLSPCYLVDQMWHQHILDVVNYCHDMMMLCGRVIGHNPDGAMAGKVERDEATKKALEQRFPDYDRDIWGYEMLITIKVKDQMGEETMFKVNRKTTKMSKIFGAYAARYAARKGCFPESLRFYVDGDTIQPDLTPAQLELNDGDQIDVILAQCGC</sequence>
<organism evidence="2 3">
    <name type="scientific">Thalassiosira oceanica</name>
    <name type="common">Marine diatom</name>
    <dbReference type="NCBI Taxonomy" id="159749"/>
    <lineage>
        <taxon>Eukaryota</taxon>
        <taxon>Sar</taxon>
        <taxon>Stramenopiles</taxon>
        <taxon>Ochrophyta</taxon>
        <taxon>Bacillariophyta</taxon>
        <taxon>Coscinodiscophyceae</taxon>
        <taxon>Thalassiosirophycidae</taxon>
        <taxon>Thalassiosirales</taxon>
        <taxon>Thalassiosiraceae</taxon>
        <taxon>Thalassiosira</taxon>
    </lineage>
</organism>
<protein>
    <recommendedName>
        <fullName evidence="1">Ubiquitin-like domain-containing protein</fullName>
    </recommendedName>
</protein>
<feature type="domain" description="Ubiquitin-like" evidence="1">
    <location>
        <begin position="319"/>
        <end position="401"/>
    </location>
</feature>
<reference evidence="2 3" key="1">
    <citation type="journal article" date="2012" name="Genome Biol.">
        <title>Genome and low-iron response of an oceanic diatom adapted to chronic iron limitation.</title>
        <authorList>
            <person name="Lommer M."/>
            <person name="Specht M."/>
            <person name="Roy A.S."/>
            <person name="Kraemer L."/>
            <person name="Andreson R."/>
            <person name="Gutowska M.A."/>
            <person name="Wolf J."/>
            <person name="Bergner S.V."/>
            <person name="Schilhabel M.B."/>
            <person name="Klostermeier U.C."/>
            <person name="Beiko R.G."/>
            <person name="Rosenstiel P."/>
            <person name="Hippler M."/>
            <person name="Laroche J."/>
        </authorList>
    </citation>
    <scope>NUCLEOTIDE SEQUENCE [LARGE SCALE GENOMIC DNA]</scope>
    <source>
        <strain evidence="2 3">CCMP1005</strain>
    </source>
</reference>
<name>K0S1D4_THAOC</name>
<dbReference type="eggNOG" id="KOG1769">
    <property type="taxonomic scope" value="Eukaryota"/>
</dbReference>
<dbReference type="AlphaFoldDB" id="K0S1D4"/>
<dbReference type="PANTHER" id="PTHR10562">
    <property type="entry name" value="SMALL UBIQUITIN-RELATED MODIFIER"/>
    <property type="match status" value="1"/>
</dbReference>
<feature type="non-terminal residue" evidence="2">
    <location>
        <position position="1"/>
    </location>
</feature>
<dbReference type="Pfam" id="PF11976">
    <property type="entry name" value="Rad60-SLD"/>
    <property type="match status" value="1"/>
</dbReference>
<dbReference type="InterPro" id="IPR022617">
    <property type="entry name" value="Rad60/SUMO-like_dom"/>
</dbReference>
<dbReference type="Proteomes" id="UP000266841">
    <property type="component" value="Unassembled WGS sequence"/>
</dbReference>
<dbReference type="SUPFAM" id="SSF54236">
    <property type="entry name" value="Ubiquitin-like"/>
    <property type="match status" value="1"/>
</dbReference>
<dbReference type="CDD" id="cd01763">
    <property type="entry name" value="Ubl_SUMO_like"/>
    <property type="match status" value="1"/>
</dbReference>
<dbReference type="PROSITE" id="PS50053">
    <property type="entry name" value="UBIQUITIN_2"/>
    <property type="match status" value="1"/>
</dbReference>
<accession>K0S1D4</accession>
<comment type="caution">
    <text evidence="2">The sequence shown here is derived from an EMBL/GenBank/DDBJ whole genome shotgun (WGS) entry which is preliminary data.</text>
</comment>
<evidence type="ECO:0000313" key="2">
    <source>
        <dbReference type="EMBL" id="EJK52662.1"/>
    </source>
</evidence>
<proteinExistence type="predicted"/>
<dbReference type="OrthoDB" id="48533at2759"/>
<dbReference type="InterPro" id="IPR029071">
    <property type="entry name" value="Ubiquitin-like_domsf"/>
</dbReference>
<evidence type="ECO:0000259" key="1">
    <source>
        <dbReference type="PROSITE" id="PS50053"/>
    </source>
</evidence>
<gene>
    <name evidence="2" type="ORF">THAOC_28042</name>
</gene>